<dbReference type="SUPFAM" id="SSF55821">
    <property type="entry name" value="YrdC/RibB"/>
    <property type="match status" value="1"/>
</dbReference>
<comment type="caution">
    <text evidence="13">The sequence shown here is derived from an EMBL/GenBank/DDBJ whole genome shotgun (WGS) entry which is preliminary data.</text>
</comment>
<dbReference type="PANTHER" id="PTHR17490:SF16">
    <property type="entry name" value="THREONYLCARBAMOYL-AMP SYNTHASE"/>
    <property type="match status" value="1"/>
</dbReference>
<reference evidence="13 14" key="1">
    <citation type="journal article" date="2016" name="Nat. Commun.">
        <title>Thousands of microbial genomes shed light on interconnected biogeochemical processes in an aquifer system.</title>
        <authorList>
            <person name="Anantharaman K."/>
            <person name="Brown C.T."/>
            <person name="Hug L.A."/>
            <person name="Sharon I."/>
            <person name="Castelle C.J."/>
            <person name="Probst A.J."/>
            <person name="Thomas B.C."/>
            <person name="Singh A."/>
            <person name="Wilkins M.J."/>
            <person name="Karaoz U."/>
            <person name="Brodie E.L."/>
            <person name="Williams K.H."/>
            <person name="Hubbard S.S."/>
            <person name="Banfield J.F."/>
        </authorList>
    </citation>
    <scope>NUCLEOTIDE SEQUENCE [LARGE SCALE GENOMIC DNA]</scope>
</reference>
<protein>
    <recommendedName>
        <fullName evidence="10">L-threonylcarbamoyladenylate synthase</fullName>
        <ecNumber evidence="3">2.7.7.87</ecNumber>
    </recommendedName>
    <alternativeName>
        <fullName evidence="10">L-threonylcarbamoyladenylate synthase</fullName>
    </alternativeName>
</protein>
<dbReference type="GO" id="GO:0005524">
    <property type="term" value="F:ATP binding"/>
    <property type="evidence" value="ECO:0007669"/>
    <property type="project" value="UniProtKB-KW"/>
</dbReference>
<comment type="catalytic activity">
    <reaction evidence="11">
        <text>L-threonine + hydrogencarbonate + ATP = L-threonylcarbamoyladenylate + diphosphate + H2O</text>
        <dbReference type="Rhea" id="RHEA:36407"/>
        <dbReference type="ChEBI" id="CHEBI:15377"/>
        <dbReference type="ChEBI" id="CHEBI:17544"/>
        <dbReference type="ChEBI" id="CHEBI:30616"/>
        <dbReference type="ChEBI" id="CHEBI:33019"/>
        <dbReference type="ChEBI" id="CHEBI:57926"/>
        <dbReference type="ChEBI" id="CHEBI:73682"/>
        <dbReference type="EC" id="2.7.7.87"/>
    </reaction>
</comment>
<keyword evidence="9" id="KW-0067">ATP-binding</keyword>
<keyword evidence="8" id="KW-0547">Nucleotide-binding</keyword>
<evidence type="ECO:0000256" key="4">
    <source>
        <dbReference type="ARBA" id="ARBA00022490"/>
    </source>
</evidence>
<dbReference type="InterPro" id="IPR017945">
    <property type="entry name" value="DHBP_synth_RibB-like_a/b_dom"/>
</dbReference>
<dbReference type="Proteomes" id="UP000178092">
    <property type="component" value="Unassembled WGS sequence"/>
</dbReference>
<evidence type="ECO:0000256" key="5">
    <source>
        <dbReference type="ARBA" id="ARBA00022679"/>
    </source>
</evidence>
<keyword evidence="4" id="KW-0963">Cytoplasm</keyword>
<dbReference type="GO" id="GO:0008033">
    <property type="term" value="P:tRNA processing"/>
    <property type="evidence" value="ECO:0007669"/>
    <property type="project" value="UniProtKB-KW"/>
</dbReference>
<evidence type="ECO:0000256" key="11">
    <source>
        <dbReference type="ARBA" id="ARBA00048366"/>
    </source>
</evidence>
<gene>
    <name evidence="13" type="ORF">A3C04_03280</name>
</gene>
<dbReference type="Gene3D" id="3.90.870.10">
    <property type="entry name" value="DHBP synthase"/>
    <property type="match status" value="1"/>
</dbReference>
<organism evidence="13 14">
    <name type="scientific">Candidatus Wildermuthbacteria bacterium RIFCSPHIGHO2_02_FULL_45_25</name>
    <dbReference type="NCBI Taxonomy" id="1802450"/>
    <lineage>
        <taxon>Bacteria</taxon>
        <taxon>Candidatus Wildermuthiibacteriota</taxon>
    </lineage>
</organism>
<evidence type="ECO:0000259" key="12">
    <source>
        <dbReference type="PROSITE" id="PS51163"/>
    </source>
</evidence>
<dbReference type="GO" id="GO:0003725">
    <property type="term" value="F:double-stranded RNA binding"/>
    <property type="evidence" value="ECO:0007669"/>
    <property type="project" value="InterPro"/>
</dbReference>
<dbReference type="InterPro" id="IPR006070">
    <property type="entry name" value="Sua5-like_dom"/>
</dbReference>
<dbReference type="AlphaFoldDB" id="A0A1G2R4K8"/>
<evidence type="ECO:0000256" key="3">
    <source>
        <dbReference type="ARBA" id="ARBA00012584"/>
    </source>
</evidence>
<dbReference type="EC" id="2.7.7.87" evidence="3"/>
<dbReference type="GO" id="GO:0006450">
    <property type="term" value="P:regulation of translational fidelity"/>
    <property type="evidence" value="ECO:0007669"/>
    <property type="project" value="TreeGrafter"/>
</dbReference>
<evidence type="ECO:0000256" key="10">
    <source>
        <dbReference type="ARBA" id="ARBA00029774"/>
    </source>
</evidence>
<dbReference type="PROSITE" id="PS51163">
    <property type="entry name" value="YRDC"/>
    <property type="match status" value="1"/>
</dbReference>
<evidence type="ECO:0000256" key="8">
    <source>
        <dbReference type="ARBA" id="ARBA00022741"/>
    </source>
</evidence>
<proteinExistence type="inferred from homology"/>
<evidence type="ECO:0000313" key="14">
    <source>
        <dbReference type="Proteomes" id="UP000178092"/>
    </source>
</evidence>
<evidence type="ECO:0000256" key="6">
    <source>
        <dbReference type="ARBA" id="ARBA00022694"/>
    </source>
</evidence>
<comment type="subcellular location">
    <subcellularLocation>
        <location evidence="1">Cytoplasm</location>
    </subcellularLocation>
</comment>
<keyword evidence="5" id="KW-0808">Transferase</keyword>
<evidence type="ECO:0000313" key="13">
    <source>
        <dbReference type="EMBL" id="OHA67766.1"/>
    </source>
</evidence>
<accession>A0A1G2R4K8</accession>
<evidence type="ECO:0000256" key="2">
    <source>
        <dbReference type="ARBA" id="ARBA00007663"/>
    </source>
</evidence>
<dbReference type="EMBL" id="MHTV01000004">
    <property type="protein sequence ID" value="OHA67766.1"/>
    <property type="molecule type" value="Genomic_DNA"/>
</dbReference>
<dbReference type="InterPro" id="IPR050156">
    <property type="entry name" value="TC-AMP_synthase_SUA5"/>
</dbReference>
<keyword evidence="6" id="KW-0819">tRNA processing</keyword>
<dbReference type="NCBIfam" id="TIGR00057">
    <property type="entry name" value="L-threonylcarbamoyladenylate synthase"/>
    <property type="match status" value="1"/>
</dbReference>
<evidence type="ECO:0000256" key="9">
    <source>
        <dbReference type="ARBA" id="ARBA00022840"/>
    </source>
</evidence>
<dbReference type="PANTHER" id="PTHR17490">
    <property type="entry name" value="SUA5"/>
    <property type="match status" value="1"/>
</dbReference>
<feature type="domain" description="YrdC-like" evidence="12">
    <location>
        <begin position="12"/>
        <end position="196"/>
    </location>
</feature>
<dbReference type="GO" id="GO:0061710">
    <property type="term" value="F:L-threonylcarbamoyladenylate synthase"/>
    <property type="evidence" value="ECO:0007669"/>
    <property type="project" value="UniProtKB-EC"/>
</dbReference>
<evidence type="ECO:0000256" key="1">
    <source>
        <dbReference type="ARBA" id="ARBA00004496"/>
    </source>
</evidence>
<name>A0A1G2R4K8_9BACT</name>
<evidence type="ECO:0000256" key="7">
    <source>
        <dbReference type="ARBA" id="ARBA00022695"/>
    </source>
</evidence>
<sequence length="196" mass="21374">MKRLALTEENEAKVAQEVIELLDQGFVFVCPTDTVYGLVADATNPKAVEKIFQMKGRASDKPISVFVADMVSAKKLARVNARQEAYMENVWPGKFTVIVESKHILSEGFEKDGKIGLRIPDSRFLGLLLREYGKPLTGTSANISGMPSCSESQEVMKQFENQALSPDALIDGGVLPISKESTVVDITGNAPKIVRA</sequence>
<dbReference type="GO" id="GO:0005737">
    <property type="term" value="C:cytoplasm"/>
    <property type="evidence" value="ECO:0007669"/>
    <property type="project" value="UniProtKB-SubCell"/>
</dbReference>
<dbReference type="GO" id="GO:0000049">
    <property type="term" value="F:tRNA binding"/>
    <property type="evidence" value="ECO:0007669"/>
    <property type="project" value="TreeGrafter"/>
</dbReference>
<keyword evidence="7" id="KW-0548">Nucleotidyltransferase</keyword>
<comment type="similarity">
    <text evidence="2">Belongs to the SUA5 family.</text>
</comment>
<dbReference type="Pfam" id="PF01300">
    <property type="entry name" value="Sua5_yciO_yrdC"/>
    <property type="match status" value="1"/>
</dbReference>